<dbReference type="GO" id="GO:0003908">
    <property type="term" value="F:methylated-DNA-[protein]-cysteine S-methyltransferase activity"/>
    <property type="evidence" value="ECO:0007669"/>
    <property type="project" value="UniProtKB-EC"/>
</dbReference>
<accession>A0A537LKC9</accession>
<reference evidence="11 12" key="1">
    <citation type="journal article" date="2019" name="Nat. Microbiol.">
        <title>Mediterranean grassland soil C-N compound turnover is dependent on rainfall and depth, and is mediated by genomically divergent microorganisms.</title>
        <authorList>
            <person name="Diamond S."/>
            <person name="Andeer P.F."/>
            <person name="Li Z."/>
            <person name="Crits-Christoph A."/>
            <person name="Burstein D."/>
            <person name="Anantharaman K."/>
            <person name="Lane K.R."/>
            <person name="Thomas B.C."/>
            <person name="Pan C."/>
            <person name="Northen T.R."/>
            <person name="Banfield J.F."/>
        </authorList>
    </citation>
    <scope>NUCLEOTIDE SEQUENCE [LARGE SCALE GENOMIC DNA]</scope>
    <source>
        <strain evidence="11">NP_2</strain>
    </source>
</reference>
<evidence type="ECO:0000256" key="6">
    <source>
        <dbReference type="ARBA" id="ARBA00022679"/>
    </source>
</evidence>
<keyword evidence="5" id="KW-0489">Methyltransferase</keyword>
<gene>
    <name evidence="11" type="ORF">E6G99_04430</name>
</gene>
<evidence type="ECO:0000313" key="11">
    <source>
        <dbReference type="EMBL" id="TMJ08440.1"/>
    </source>
</evidence>
<dbReference type="PANTHER" id="PTHR10815:SF13">
    <property type="entry name" value="METHYLATED-DNA--PROTEIN-CYSTEINE METHYLTRANSFERASE"/>
    <property type="match status" value="1"/>
</dbReference>
<dbReference type="InterPro" id="IPR001497">
    <property type="entry name" value="MethylDNA_cys_MeTrfase_AS"/>
</dbReference>
<dbReference type="PROSITE" id="PS00374">
    <property type="entry name" value="MGMT"/>
    <property type="match status" value="1"/>
</dbReference>
<dbReference type="NCBIfam" id="TIGR01552">
    <property type="entry name" value="phd_fam"/>
    <property type="match status" value="1"/>
</dbReference>
<dbReference type="InterPro" id="IPR036217">
    <property type="entry name" value="MethylDNA_cys_MeTrfase_DNAb"/>
</dbReference>
<dbReference type="InterPro" id="IPR014048">
    <property type="entry name" value="MethylDNA_cys_MeTrfase_DNA-bd"/>
</dbReference>
<dbReference type="AlphaFoldDB" id="A0A537LKC9"/>
<dbReference type="SUPFAM" id="SSF46767">
    <property type="entry name" value="Methylated DNA-protein cysteine methyltransferase, C-terminal domain"/>
    <property type="match status" value="1"/>
</dbReference>
<evidence type="ECO:0000256" key="9">
    <source>
        <dbReference type="ARBA" id="ARBA00049348"/>
    </source>
</evidence>
<dbReference type="EMBL" id="VBAJ01000099">
    <property type="protein sequence ID" value="TMJ08440.1"/>
    <property type="molecule type" value="Genomic_DNA"/>
</dbReference>
<evidence type="ECO:0000256" key="3">
    <source>
        <dbReference type="ARBA" id="ARBA00009981"/>
    </source>
</evidence>
<dbReference type="SUPFAM" id="SSF143120">
    <property type="entry name" value="YefM-like"/>
    <property type="match status" value="1"/>
</dbReference>
<comment type="catalytic activity">
    <reaction evidence="9">
        <text>a 6-O-methyl-2'-deoxyguanosine in DNA + L-cysteinyl-[protein] = S-methyl-L-cysteinyl-[protein] + a 2'-deoxyguanosine in DNA</text>
        <dbReference type="Rhea" id="RHEA:24000"/>
        <dbReference type="Rhea" id="RHEA-COMP:10131"/>
        <dbReference type="Rhea" id="RHEA-COMP:10132"/>
        <dbReference type="Rhea" id="RHEA-COMP:11367"/>
        <dbReference type="Rhea" id="RHEA-COMP:11368"/>
        <dbReference type="ChEBI" id="CHEBI:29950"/>
        <dbReference type="ChEBI" id="CHEBI:82612"/>
        <dbReference type="ChEBI" id="CHEBI:85445"/>
        <dbReference type="ChEBI" id="CHEBI:85448"/>
        <dbReference type="EC" id="2.1.1.63"/>
    </reaction>
</comment>
<dbReference type="Gene3D" id="3.30.160.70">
    <property type="entry name" value="Methylated DNA-protein cysteine methyltransferase domain"/>
    <property type="match status" value="1"/>
</dbReference>
<dbReference type="CDD" id="cd06445">
    <property type="entry name" value="ATase"/>
    <property type="match status" value="1"/>
</dbReference>
<evidence type="ECO:0000256" key="1">
    <source>
        <dbReference type="ARBA" id="ARBA00001286"/>
    </source>
</evidence>
<dbReference type="EC" id="2.1.1.63" evidence="4"/>
<dbReference type="Gene3D" id="1.10.10.10">
    <property type="entry name" value="Winged helix-like DNA-binding domain superfamily/Winged helix DNA-binding domain"/>
    <property type="match status" value="1"/>
</dbReference>
<sequence>MKIAMSNLGAQAMRVANTVELKNKTNELLRYTMAGEPVIITLRGKPAAALTPLSEDELESFVLQYARHAADRPGRAEEMLRYTSLPSTLGTMYVAYTDRGVNAVDLAPSDEAFARGLYRKYRRPAVRDQHPPQPLRQDLRRFVTCMDGFGGEVDLSMVGPFERIVLERLRRIPKGQVRTYRDIAREIGHPGAVRAVGNACAKNPVPLIVPCHRVVRTDGGLGGYSLRGGTALKRRLLEGEGVDLTSLRAS</sequence>
<dbReference type="NCBIfam" id="TIGR00589">
    <property type="entry name" value="ogt"/>
    <property type="match status" value="1"/>
</dbReference>
<feature type="domain" description="Methylated-DNA-[protein]-cysteine S-methyltransferase DNA binding" evidence="10">
    <location>
        <begin position="160"/>
        <end position="242"/>
    </location>
</feature>
<dbReference type="Gene3D" id="3.40.1620.10">
    <property type="entry name" value="YefM-like domain"/>
    <property type="match status" value="1"/>
</dbReference>
<comment type="similarity">
    <text evidence="2">Belongs to the MGMT family.</text>
</comment>
<dbReference type="InterPro" id="IPR036388">
    <property type="entry name" value="WH-like_DNA-bd_sf"/>
</dbReference>
<evidence type="ECO:0000259" key="10">
    <source>
        <dbReference type="Pfam" id="PF01035"/>
    </source>
</evidence>
<evidence type="ECO:0000256" key="5">
    <source>
        <dbReference type="ARBA" id="ARBA00022603"/>
    </source>
</evidence>
<dbReference type="FunFam" id="1.10.10.10:FF:000214">
    <property type="entry name" value="Methylated-DNA--protein-cysteine methyltransferase"/>
    <property type="match status" value="1"/>
</dbReference>
<dbReference type="Pfam" id="PF01035">
    <property type="entry name" value="DNA_binding_1"/>
    <property type="match status" value="1"/>
</dbReference>
<keyword evidence="7" id="KW-0227">DNA damage</keyword>
<name>A0A537LKC9_9BACT</name>
<organism evidence="11 12">
    <name type="scientific">Candidatus Segetimicrobium genomatis</name>
    <dbReference type="NCBI Taxonomy" id="2569760"/>
    <lineage>
        <taxon>Bacteria</taxon>
        <taxon>Bacillati</taxon>
        <taxon>Candidatus Sysuimicrobiota</taxon>
        <taxon>Candidatus Sysuimicrobiia</taxon>
        <taxon>Candidatus Sysuimicrobiales</taxon>
        <taxon>Candidatus Segetimicrobiaceae</taxon>
        <taxon>Candidatus Segetimicrobium</taxon>
    </lineage>
</organism>
<evidence type="ECO:0000256" key="4">
    <source>
        <dbReference type="ARBA" id="ARBA00011918"/>
    </source>
</evidence>
<comment type="similarity">
    <text evidence="3">Belongs to the phD/YefM antitoxin family.</text>
</comment>
<dbReference type="Proteomes" id="UP000318661">
    <property type="component" value="Unassembled WGS sequence"/>
</dbReference>
<evidence type="ECO:0000313" key="12">
    <source>
        <dbReference type="Proteomes" id="UP000318661"/>
    </source>
</evidence>
<dbReference type="SUPFAM" id="SSF53155">
    <property type="entry name" value="Methylated DNA-protein cysteine methyltransferase domain"/>
    <property type="match status" value="1"/>
</dbReference>
<keyword evidence="6" id="KW-0808">Transferase</keyword>
<comment type="caution">
    <text evidence="11">The sequence shown here is derived from an EMBL/GenBank/DDBJ whole genome shotgun (WGS) entry which is preliminary data.</text>
</comment>
<comment type="catalytic activity">
    <reaction evidence="1">
        <text>a 4-O-methyl-thymidine in DNA + L-cysteinyl-[protein] = a thymidine in DNA + S-methyl-L-cysteinyl-[protein]</text>
        <dbReference type="Rhea" id="RHEA:53428"/>
        <dbReference type="Rhea" id="RHEA-COMP:10131"/>
        <dbReference type="Rhea" id="RHEA-COMP:10132"/>
        <dbReference type="Rhea" id="RHEA-COMP:13555"/>
        <dbReference type="Rhea" id="RHEA-COMP:13556"/>
        <dbReference type="ChEBI" id="CHEBI:29950"/>
        <dbReference type="ChEBI" id="CHEBI:82612"/>
        <dbReference type="ChEBI" id="CHEBI:137386"/>
        <dbReference type="ChEBI" id="CHEBI:137387"/>
        <dbReference type="EC" id="2.1.1.63"/>
    </reaction>
</comment>
<evidence type="ECO:0000256" key="2">
    <source>
        <dbReference type="ARBA" id="ARBA00008711"/>
    </source>
</evidence>
<dbReference type="PANTHER" id="PTHR10815">
    <property type="entry name" value="METHYLATED-DNA--PROTEIN-CYSTEINE METHYLTRANSFERASE"/>
    <property type="match status" value="1"/>
</dbReference>
<proteinExistence type="inferred from homology"/>
<keyword evidence="8" id="KW-0234">DNA repair</keyword>
<protein>
    <recommendedName>
        <fullName evidence="4">methylated-DNA--[protein]-cysteine S-methyltransferase</fullName>
        <ecNumber evidence="4">2.1.1.63</ecNumber>
    </recommendedName>
</protein>
<dbReference type="GO" id="GO:0032259">
    <property type="term" value="P:methylation"/>
    <property type="evidence" value="ECO:0007669"/>
    <property type="project" value="UniProtKB-KW"/>
</dbReference>
<dbReference type="InterPro" id="IPR036165">
    <property type="entry name" value="YefM-like_sf"/>
</dbReference>
<evidence type="ECO:0000256" key="8">
    <source>
        <dbReference type="ARBA" id="ARBA00023204"/>
    </source>
</evidence>
<dbReference type="InterPro" id="IPR036631">
    <property type="entry name" value="MGMT_N_sf"/>
</dbReference>
<dbReference type="GO" id="GO:0006281">
    <property type="term" value="P:DNA repair"/>
    <property type="evidence" value="ECO:0007669"/>
    <property type="project" value="UniProtKB-KW"/>
</dbReference>
<evidence type="ECO:0000256" key="7">
    <source>
        <dbReference type="ARBA" id="ARBA00022763"/>
    </source>
</evidence>